<organism evidence="2 3">
    <name type="scientific">Janthinobacterium lividum</name>
    <dbReference type="NCBI Taxonomy" id="29581"/>
    <lineage>
        <taxon>Bacteria</taxon>
        <taxon>Pseudomonadati</taxon>
        <taxon>Pseudomonadota</taxon>
        <taxon>Betaproteobacteria</taxon>
        <taxon>Burkholderiales</taxon>
        <taxon>Oxalobacteraceae</taxon>
        <taxon>Janthinobacterium</taxon>
    </lineage>
</organism>
<accession>A0A1S1UGL5</accession>
<dbReference type="SUPFAM" id="SSF48576">
    <property type="entry name" value="Terpenoid synthases"/>
    <property type="match status" value="1"/>
</dbReference>
<sequence>MTDTHPMNFPETVIAGVHAAVASTLTCEAVPVRGALRLLLLGQNTPIRALVTCSLHAGQPGIDAGTALDLIHIGLQQLHAHVDATTGASALLGTGATVLAGDYLTTGAFRLLVRCADLQVLALVSDAVNRASELEATQLGLDPDARDDPSRLLQTRQQLAAPLGEAAGATGATLAGYPEPLAGTARRYGQYLVSSHVLQQEADAMDISEARTALQDAALDLCRQARREARTIAAATGNGRPLELAELIAASLGAKASACKPKTITSTSS</sequence>
<dbReference type="RefSeq" id="WP_007182747.1">
    <property type="nucleotide sequence ID" value="NZ_LFKP01000001.1"/>
</dbReference>
<dbReference type="AlphaFoldDB" id="A0A1S1UGL5"/>
<keyword evidence="1" id="KW-0808">Transferase</keyword>
<dbReference type="GO" id="GO:0008299">
    <property type="term" value="P:isoprenoid biosynthetic process"/>
    <property type="evidence" value="ECO:0007669"/>
    <property type="project" value="InterPro"/>
</dbReference>
<dbReference type="Gene3D" id="1.10.600.10">
    <property type="entry name" value="Farnesyl Diphosphate Synthase"/>
    <property type="match status" value="1"/>
</dbReference>
<reference evidence="2 3" key="1">
    <citation type="submission" date="2015-06" db="EMBL/GenBank/DDBJ databases">
        <title>Draft genome sequencing of a biphenyl-degrading bacterium, Janthinobacterium lividum MEG1.</title>
        <authorList>
            <person name="Shimodaira J."/>
            <person name="Hatta T."/>
        </authorList>
    </citation>
    <scope>NUCLEOTIDE SEQUENCE [LARGE SCALE GENOMIC DNA]</scope>
    <source>
        <strain evidence="2 3">MEG1</strain>
    </source>
</reference>
<protein>
    <submittedName>
        <fullName evidence="2">Uncharacterized protein</fullName>
    </submittedName>
</protein>
<dbReference type="EMBL" id="LFKP01000001">
    <property type="protein sequence ID" value="OHV99014.1"/>
    <property type="molecule type" value="Genomic_DNA"/>
</dbReference>
<name>A0A1S1UGL5_9BURK</name>
<dbReference type="InterPro" id="IPR000092">
    <property type="entry name" value="Polyprenyl_synt"/>
</dbReference>
<gene>
    <name evidence="2" type="ORF">AKG95_00565</name>
</gene>
<dbReference type="Pfam" id="PF00348">
    <property type="entry name" value="polyprenyl_synt"/>
    <property type="match status" value="1"/>
</dbReference>
<dbReference type="InterPro" id="IPR008949">
    <property type="entry name" value="Isoprenoid_synthase_dom_sf"/>
</dbReference>
<evidence type="ECO:0000313" key="3">
    <source>
        <dbReference type="Proteomes" id="UP000179840"/>
    </source>
</evidence>
<dbReference type="GO" id="GO:0004659">
    <property type="term" value="F:prenyltransferase activity"/>
    <property type="evidence" value="ECO:0007669"/>
    <property type="project" value="InterPro"/>
</dbReference>
<evidence type="ECO:0000256" key="1">
    <source>
        <dbReference type="RuleBase" id="RU004466"/>
    </source>
</evidence>
<comment type="caution">
    <text evidence="2">The sequence shown here is derived from an EMBL/GenBank/DDBJ whole genome shotgun (WGS) entry which is preliminary data.</text>
</comment>
<evidence type="ECO:0000313" key="2">
    <source>
        <dbReference type="EMBL" id="OHV99014.1"/>
    </source>
</evidence>
<proteinExistence type="inferred from homology"/>
<comment type="similarity">
    <text evidence="1">Belongs to the FPP/GGPP synthase family.</text>
</comment>
<dbReference type="Proteomes" id="UP000179840">
    <property type="component" value="Unassembled WGS sequence"/>
</dbReference>